<protein>
    <recommendedName>
        <fullName evidence="4">Phosphotyrosine protein phosphatase I domain-containing protein</fullName>
    </recommendedName>
</protein>
<evidence type="ECO:0000313" key="3">
    <source>
        <dbReference type="Proteomes" id="UP000010411"/>
    </source>
</evidence>
<dbReference type="InterPro" id="IPR036196">
    <property type="entry name" value="Ptyr_pPase_sf"/>
</dbReference>
<reference evidence="2 3" key="1">
    <citation type="submission" date="2012-11" db="EMBL/GenBank/DDBJ databases">
        <authorList>
            <person name="Huguet-Tapia J.C."/>
            <person name="Durkin A.S."/>
            <person name="Pettis G.S."/>
            <person name="Badger J.H."/>
        </authorList>
    </citation>
    <scope>NUCLEOTIDE SEQUENCE [LARGE SCALE GENOMIC DNA]</scope>
    <source>
        <strain evidence="2 3">91-03</strain>
    </source>
</reference>
<dbReference type="EMBL" id="AEJC01000169">
    <property type="protein sequence ID" value="EKX67198.1"/>
    <property type="molecule type" value="Genomic_DNA"/>
</dbReference>
<proteinExistence type="predicted"/>
<dbReference type="PATRIC" id="fig|698759.3.peg.2242"/>
<organism evidence="2 3">
    <name type="scientific">Streptomyces ipomoeae 91-03</name>
    <dbReference type="NCBI Taxonomy" id="698759"/>
    <lineage>
        <taxon>Bacteria</taxon>
        <taxon>Bacillati</taxon>
        <taxon>Actinomycetota</taxon>
        <taxon>Actinomycetes</taxon>
        <taxon>Kitasatosporales</taxon>
        <taxon>Streptomycetaceae</taxon>
        <taxon>Streptomyces</taxon>
    </lineage>
</organism>
<dbReference type="Gene3D" id="3.40.50.2300">
    <property type="match status" value="1"/>
</dbReference>
<evidence type="ECO:0008006" key="4">
    <source>
        <dbReference type="Google" id="ProtNLM"/>
    </source>
</evidence>
<accession>L1L3K6</accession>
<feature type="compositionally biased region" description="Polar residues" evidence="1">
    <location>
        <begin position="15"/>
        <end position="28"/>
    </location>
</feature>
<keyword evidence="3" id="KW-1185">Reference proteome</keyword>
<feature type="region of interest" description="Disordered" evidence="1">
    <location>
        <begin position="1"/>
        <end position="69"/>
    </location>
</feature>
<dbReference type="SUPFAM" id="SSF52788">
    <property type="entry name" value="Phosphotyrosine protein phosphatases I"/>
    <property type="match status" value="1"/>
</dbReference>
<evidence type="ECO:0000256" key="1">
    <source>
        <dbReference type="SAM" id="MobiDB-lite"/>
    </source>
</evidence>
<evidence type="ECO:0000313" key="2">
    <source>
        <dbReference type="EMBL" id="EKX67198.1"/>
    </source>
</evidence>
<sequence length="113" mass="12185">MITWSRISMGDGGTVVSTNGGRPSSPSERPTLERASGEGLERRARRSTPAERRVLRDPAARGGPADTCPVFPGKRYLDWQLDDPAGQGVEAVCPIRDTIETRVRVLISEVAPG</sequence>
<dbReference type="Proteomes" id="UP000010411">
    <property type="component" value="Unassembled WGS sequence"/>
</dbReference>
<dbReference type="AlphaFoldDB" id="L1L3K6"/>
<feature type="compositionally biased region" description="Basic and acidic residues" evidence="1">
    <location>
        <begin position="30"/>
        <end position="59"/>
    </location>
</feature>
<gene>
    <name evidence="2" type="ORF">STRIP9103_09578</name>
</gene>
<comment type="caution">
    <text evidence="2">The sequence shown here is derived from an EMBL/GenBank/DDBJ whole genome shotgun (WGS) entry which is preliminary data.</text>
</comment>
<name>L1L3K6_9ACTN</name>